<name>A0A9Q7AHF6_9BACT</name>
<dbReference type="AlphaFoldDB" id="A0A9Q7AHF6"/>
<keyword evidence="2" id="KW-1185">Reference proteome</keyword>
<evidence type="ECO:0000313" key="1">
    <source>
        <dbReference type="EMBL" id="QTX31985.1"/>
    </source>
</evidence>
<gene>
    <name evidence="1" type="ORF">KAR29_11785</name>
</gene>
<dbReference type="KEGG" id="aram:KAR29_11785"/>
<dbReference type="InterPro" id="IPR014825">
    <property type="entry name" value="DNA_alkylation"/>
</dbReference>
<dbReference type="SUPFAM" id="SSF48371">
    <property type="entry name" value="ARM repeat"/>
    <property type="match status" value="1"/>
</dbReference>
<dbReference type="Pfam" id="PF08713">
    <property type="entry name" value="DNA_alkylation"/>
    <property type="match status" value="1"/>
</dbReference>
<dbReference type="PANTHER" id="PTHR34070:SF1">
    <property type="entry name" value="DNA ALKYLATION REPAIR PROTEIN"/>
    <property type="match status" value="1"/>
</dbReference>
<organism evidence="1 2">
    <name type="scientific">Aminithiophilus ramosus</name>
    <dbReference type="NCBI Taxonomy" id="3029084"/>
    <lineage>
        <taxon>Bacteria</taxon>
        <taxon>Thermotogati</taxon>
        <taxon>Synergistota</taxon>
        <taxon>Synergistia</taxon>
        <taxon>Synergistales</taxon>
        <taxon>Aminithiophilaceae</taxon>
        <taxon>Aminithiophilus</taxon>
    </lineage>
</organism>
<sequence>MEELLSNLRAAIREKADEGTAEGARRYFKEAIRLYGVKTADVSAIARTFFRSIESRTKEEIFSLCDELWRSGFMEESFVACHWAYALRERYVEGDLDLFERWLENHVSNWASCDTLCNHTLGAYFTAFPHRTETLLDWTRSPNRWVRRASAVSLIIPARKGQFEKEVFAVAERLLLDEDDLVRKGYGWLLKVTCAEHEDDVFRYVLARKDVMPRTALRYAIEKMSPERRREAMGK</sequence>
<accession>A0A9Q7AHF6</accession>
<proteinExistence type="predicted"/>
<dbReference type="RefSeq" id="WP_274373186.1">
    <property type="nucleotide sequence ID" value="NZ_CP072943.1"/>
</dbReference>
<dbReference type="Gene3D" id="1.25.10.90">
    <property type="match status" value="1"/>
</dbReference>
<reference evidence="2" key="1">
    <citation type="submission" date="2021-04" db="EMBL/GenBank/DDBJ databases">
        <title>A novel Synergistetes isolate from a pyrite-forming mixed culture.</title>
        <authorList>
            <person name="Bunk B."/>
            <person name="Sproer C."/>
            <person name="Spring S."/>
            <person name="Pester M."/>
        </authorList>
    </citation>
    <scope>NUCLEOTIDE SEQUENCE [LARGE SCALE GENOMIC DNA]</scope>
    <source>
        <strain evidence="2">J.5.4.2-T.3.5.2</strain>
    </source>
</reference>
<dbReference type="PANTHER" id="PTHR34070">
    <property type="entry name" value="ARMADILLO-TYPE FOLD"/>
    <property type="match status" value="1"/>
</dbReference>
<evidence type="ECO:0000313" key="2">
    <source>
        <dbReference type="Proteomes" id="UP000671879"/>
    </source>
</evidence>
<dbReference type="CDD" id="cd06561">
    <property type="entry name" value="AlkD_like"/>
    <property type="match status" value="1"/>
</dbReference>
<dbReference type="EMBL" id="CP072943">
    <property type="protein sequence ID" value="QTX31985.1"/>
    <property type="molecule type" value="Genomic_DNA"/>
</dbReference>
<dbReference type="Proteomes" id="UP000671879">
    <property type="component" value="Chromosome"/>
</dbReference>
<protein>
    <submittedName>
        <fullName evidence="1">DNA alkylation repair protein</fullName>
    </submittedName>
</protein>
<dbReference type="InterPro" id="IPR016024">
    <property type="entry name" value="ARM-type_fold"/>
</dbReference>